<dbReference type="AlphaFoldDB" id="A0A9X2PV76"/>
<evidence type="ECO:0000313" key="1">
    <source>
        <dbReference type="EMBL" id="MCS3677164.1"/>
    </source>
</evidence>
<reference evidence="1" key="1">
    <citation type="submission" date="2022-08" db="EMBL/GenBank/DDBJ databases">
        <title>Genomic Encyclopedia of Type Strains, Phase V (KMG-V): Genome sequencing to study the core and pangenomes of soil and plant-associated prokaryotes.</title>
        <authorList>
            <person name="Whitman W."/>
        </authorList>
    </citation>
    <scope>NUCLEOTIDE SEQUENCE</scope>
    <source>
        <strain evidence="1">0</strain>
    </source>
</reference>
<dbReference type="InterPro" id="IPR049744">
    <property type="entry name" value="CC/Se_fam"/>
</dbReference>
<protein>
    <submittedName>
        <fullName evidence="1">Uncharacterized protein</fullName>
    </submittedName>
</protein>
<evidence type="ECO:0000313" key="2">
    <source>
        <dbReference type="Proteomes" id="UP001155027"/>
    </source>
</evidence>
<dbReference type="EMBL" id="JANUAU010000003">
    <property type="protein sequence ID" value="MCS3677164.1"/>
    <property type="molecule type" value="Genomic_DNA"/>
</dbReference>
<comment type="caution">
    <text evidence="1">The sequence shown here is derived from an EMBL/GenBank/DDBJ whole genome shotgun (WGS) entry which is preliminary data.</text>
</comment>
<proteinExistence type="predicted"/>
<name>A0A9X2PV76_9BACT</name>
<sequence length="98" mass="10871">MQLDLTIDDEAAAYAREQGGVLTIRTRPQHGCCGGRVDLATVNVERPDDPEAYEQTERGGLTVYVHQSLVALGDEPMHIGLDQLWIWKSLYVEAASQM</sequence>
<dbReference type="Proteomes" id="UP001155027">
    <property type="component" value="Unassembled WGS sequence"/>
</dbReference>
<organism evidence="1 2">
    <name type="scientific">Salinibacter ruber</name>
    <dbReference type="NCBI Taxonomy" id="146919"/>
    <lineage>
        <taxon>Bacteria</taxon>
        <taxon>Pseudomonadati</taxon>
        <taxon>Rhodothermota</taxon>
        <taxon>Rhodothermia</taxon>
        <taxon>Rhodothermales</taxon>
        <taxon>Salinibacteraceae</taxon>
        <taxon>Salinibacter</taxon>
    </lineage>
</organism>
<dbReference type="RefSeq" id="WP_259055416.1">
    <property type="nucleotide sequence ID" value="NZ_JANUAJ010000001.1"/>
</dbReference>
<gene>
    <name evidence="1" type="ORF">GGP71_001080</name>
</gene>
<dbReference type="NCBIfam" id="NF041239">
    <property type="entry name" value="Moor_selen_rel"/>
    <property type="match status" value="1"/>
</dbReference>
<accession>A0A9X2PV76</accession>